<gene>
    <name evidence="1" type="ORF">CFVT_0497</name>
</gene>
<dbReference type="RefSeq" id="WP_141070520.1">
    <property type="nucleotide sequence ID" value="NZ_CP043435.1"/>
</dbReference>
<reference evidence="1 2" key="1">
    <citation type="submission" date="2019-08" db="EMBL/GenBank/DDBJ databases">
        <title>Complete genomes of the Campylobacter fetus subsp. venerealis, Campylobacter lari subsp. concheus, Campylobacter sputorum bv. sputorum and Campylobacter volucris type strains.</title>
        <authorList>
            <person name="Miller W.G."/>
            <person name="Yee E."/>
        </authorList>
    </citation>
    <scope>NUCLEOTIDE SEQUENCE [LARGE SCALE GENOMIC DNA]</scope>
    <source>
        <strain evidence="1 2">NCTC 10354</strain>
    </source>
</reference>
<dbReference type="EMBL" id="CP043435">
    <property type="protein sequence ID" value="QEL44477.1"/>
    <property type="molecule type" value="Genomic_DNA"/>
</dbReference>
<proteinExistence type="predicted"/>
<protein>
    <submittedName>
        <fullName evidence="1">Uncharacterized protein</fullName>
    </submittedName>
</protein>
<evidence type="ECO:0000313" key="1">
    <source>
        <dbReference type="EMBL" id="QEL44477.1"/>
    </source>
</evidence>
<dbReference type="AlphaFoldDB" id="A0AAE6M968"/>
<dbReference type="Proteomes" id="UP000322035">
    <property type="component" value="Chromosome"/>
</dbReference>
<accession>A0AAE6M968</accession>
<name>A0AAE6M968_CAMFE</name>
<sequence>MIIELRYLICFLCMLRFESYERQKPLNNRIKELWDYHRAFVLDYMYDVFDSSIEKHIIHTEKYAYEILSNYK</sequence>
<organism evidence="1 2">
    <name type="scientific">Campylobacter fetus subsp. venerealis NCTC 10354</name>
    <dbReference type="NCBI Taxonomy" id="983328"/>
    <lineage>
        <taxon>Bacteria</taxon>
        <taxon>Pseudomonadati</taxon>
        <taxon>Campylobacterota</taxon>
        <taxon>Epsilonproteobacteria</taxon>
        <taxon>Campylobacterales</taxon>
        <taxon>Campylobacteraceae</taxon>
        <taxon>Campylobacter</taxon>
        <taxon>Campylobacter fetus subsp. venerealis bv. venerealis</taxon>
    </lineage>
</organism>
<evidence type="ECO:0000313" key="2">
    <source>
        <dbReference type="Proteomes" id="UP000322035"/>
    </source>
</evidence>